<gene>
    <name evidence="8" type="ORF">GCM10007053_28000</name>
</gene>
<evidence type="ECO:0000313" key="8">
    <source>
        <dbReference type="EMBL" id="GHD38038.1"/>
    </source>
</evidence>
<evidence type="ECO:0000256" key="5">
    <source>
        <dbReference type="PROSITE-ProRule" id="PRU01240"/>
    </source>
</evidence>
<comment type="similarity">
    <text evidence="1 5">Belongs to the peptidase S8 family.</text>
</comment>
<dbReference type="GO" id="GO:0006508">
    <property type="term" value="P:proteolysis"/>
    <property type="evidence" value="ECO:0007669"/>
    <property type="project" value="UniProtKB-KW"/>
</dbReference>
<organism evidence="8 9">
    <name type="scientific">Parahalioglobus pacificus</name>
    <dbReference type="NCBI Taxonomy" id="930806"/>
    <lineage>
        <taxon>Bacteria</taxon>
        <taxon>Pseudomonadati</taxon>
        <taxon>Pseudomonadota</taxon>
        <taxon>Gammaproteobacteria</taxon>
        <taxon>Cellvibrionales</taxon>
        <taxon>Halieaceae</taxon>
        <taxon>Parahalioglobus</taxon>
    </lineage>
</organism>
<dbReference type="Gene3D" id="3.40.50.200">
    <property type="entry name" value="Peptidase S8/S53 domain"/>
    <property type="match status" value="1"/>
</dbReference>
<keyword evidence="3 5" id="KW-0378">Hydrolase</keyword>
<keyword evidence="2 5" id="KW-0645">Protease</keyword>
<evidence type="ECO:0000256" key="1">
    <source>
        <dbReference type="ARBA" id="ARBA00011073"/>
    </source>
</evidence>
<evidence type="ECO:0000313" key="9">
    <source>
        <dbReference type="Proteomes" id="UP000644693"/>
    </source>
</evidence>
<dbReference type="Proteomes" id="UP000644693">
    <property type="component" value="Unassembled WGS sequence"/>
</dbReference>
<feature type="chain" id="PRO_5036849262" description="Peptidase S8/S53 domain-containing protein" evidence="6">
    <location>
        <begin position="18"/>
        <end position="650"/>
    </location>
</feature>
<dbReference type="InterPro" id="IPR050131">
    <property type="entry name" value="Peptidase_S8_subtilisin-like"/>
</dbReference>
<dbReference type="EMBL" id="BMYM01000003">
    <property type="protein sequence ID" value="GHD38038.1"/>
    <property type="molecule type" value="Genomic_DNA"/>
</dbReference>
<feature type="signal peptide" evidence="6">
    <location>
        <begin position="1"/>
        <end position="17"/>
    </location>
</feature>
<dbReference type="PANTHER" id="PTHR43806:SF65">
    <property type="entry name" value="SERINE PROTEASE APRX"/>
    <property type="match status" value="1"/>
</dbReference>
<dbReference type="InterPro" id="IPR036852">
    <property type="entry name" value="Peptidase_S8/S53_dom_sf"/>
</dbReference>
<dbReference type="PRINTS" id="PR00723">
    <property type="entry name" value="SUBTILISIN"/>
</dbReference>
<keyword evidence="4 5" id="KW-0720">Serine protease</keyword>
<feature type="active site" description="Charge relay system" evidence="5">
    <location>
        <position position="248"/>
    </location>
</feature>
<dbReference type="PANTHER" id="PTHR43806">
    <property type="entry name" value="PEPTIDASE S8"/>
    <property type="match status" value="1"/>
</dbReference>
<dbReference type="PROSITE" id="PS51892">
    <property type="entry name" value="SUBTILASE"/>
    <property type="match status" value="1"/>
</dbReference>
<feature type="active site" description="Charge relay system" evidence="5">
    <location>
        <position position="487"/>
    </location>
</feature>
<accession>A0A918XM36</accession>
<evidence type="ECO:0000256" key="3">
    <source>
        <dbReference type="ARBA" id="ARBA00022801"/>
    </source>
</evidence>
<evidence type="ECO:0000256" key="4">
    <source>
        <dbReference type="ARBA" id="ARBA00022825"/>
    </source>
</evidence>
<evidence type="ECO:0000259" key="7">
    <source>
        <dbReference type="Pfam" id="PF00082"/>
    </source>
</evidence>
<reference evidence="8" key="1">
    <citation type="journal article" date="2014" name="Int. J. Syst. Evol. Microbiol.">
        <title>Complete genome sequence of Corynebacterium casei LMG S-19264T (=DSM 44701T), isolated from a smear-ripened cheese.</title>
        <authorList>
            <consortium name="US DOE Joint Genome Institute (JGI-PGF)"/>
            <person name="Walter F."/>
            <person name="Albersmeier A."/>
            <person name="Kalinowski J."/>
            <person name="Ruckert C."/>
        </authorList>
    </citation>
    <scope>NUCLEOTIDE SEQUENCE</scope>
    <source>
        <strain evidence="8">KCTC 23430</strain>
    </source>
</reference>
<keyword evidence="9" id="KW-1185">Reference proteome</keyword>
<dbReference type="SUPFAM" id="SSF52743">
    <property type="entry name" value="Subtilisin-like"/>
    <property type="match status" value="1"/>
</dbReference>
<reference evidence="8" key="2">
    <citation type="submission" date="2020-09" db="EMBL/GenBank/DDBJ databases">
        <authorList>
            <person name="Sun Q."/>
            <person name="Kim S."/>
        </authorList>
    </citation>
    <scope>NUCLEOTIDE SEQUENCE</scope>
    <source>
        <strain evidence="8">KCTC 23430</strain>
    </source>
</reference>
<dbReference type="InterPro" id="IPR000209">
    <property type="entry name" value="Peptidase_S8/S53_dom"/>
</dbReference>
<sequence length="650" mass="69111">MRAVALCLLFATCAAVADENPPRPTDAQGLLHVMLQGESAETMATLAEQAGGTLTHHLPIIDAVGARLTPAQFDTIRNDPRIARYIDDLALEIPPEATTDDCPLGGALEVVRQGDTATWSLFNKSDRELSLTRVAISWPTASQTTADIKLASKPFAMNQTLPVEKSLEDGELVLAPGENTLSIVSNDLKALSQSDLEFSVSAGTDCTTELVPGYPNNHEDFYYATVAGADALHKQGITGNGVTVAVLDSGLWEHPALTLNTAGNSRILARYDAITGQEQSEEVFDESGHGTHMTSVLAHSEPTLQGGAHTGGFKGIAPDVSLIAVKAFDIEGQGDFLDIVRGVQYVVDNREKYGIRVLNLSFAARPRWPYWLDPVNQAVMRAWADGITVVAAAGNEGPEPMTVGSPGNLPYIITVGAVTDSWTIDTRDDDYVPDFSSQGPTPTGHIKPDIVAPGGHITGVTRPGSTIAQTNPEYFLPTGEFVMTGTSQASALVSGLAALLLQLQPELSPDDVKCKFTSSAELAISSEGLLAYSPFKQGLGYVSLQRAITLGDTGCGNSELDLAADLAGRAQYEGPAIVDGDDQVSLPGLDQMLARDTAIDEPDTRIRWGVKEFVERPSSGRGSALQGDGPFDWAEVYAQEREKIRALAGQ</sequence>
<dbReference type="AlphaFoldDB" id="A0A918XM36"/>
<evidence type="ECO:0000256" key="6">
    <source>
        <dbReference type="SAM" id="SignalP"/>
    </source>
</evidence>
<dbReference type="PROSITE" id="PS00136">
    <property type="entry name" value="SUBTILASE_ASP"/>
    <property type="match status" value="1"/>
</dbReference>
<protein>
    <recommendedName>
        <fullName evidence="7">Peptidase S8/S53 domain-containing protein</fullName>
    </recommendedName>
</protein>
<proteinExistence type="inferred from homology"/>
<name>A0A918XM36_9GAMM</name>
<evidence type="ECO:0000256" key="2">
    <source>
        <dbReference type="ARBA" id="ARBA00022670"/>
    </source>
</evidence>
<feature type="active site" description="Charge relay system" evidence="5">
    <location>
        <position position="289"/>
    </location>
</feature>
<feature type="domain" description="Peptidase S8/S53" evidence="7">
    <location>
        <begin position="239"/>
        <end position="520"/>
    </location>
</feature>
<dbReference type="CDD" id="cd07487">
    <property type="entry name" value="Peptidases_S8_1"/>
    <property type="match status" value="1"/>
</dbReference>
<dbReference type="Pfam" id="PF00082">
    <property type="entry name" value="Peptidase_S8"/>
    <property type="match status" value="1"/>
</dbReference>
<dbReference type="InterPro" id="IPR015500">
    <property type="entry name" value="Peptidase_S8_subtilisin-rel"/>
</dbReference>
<dbReference type="InterPro" id="IPR023827">
    <property type="entry name" value="Peptidase_S8_Asp-AS"/>
</dbReference>
<dbReference type="GO" id="GO:0004252">
    <property type="term" value="F:serine-type endopeptidase activity"/>
    <property type="evidence" value="ECO:0007669"/>
    <property type="project" value="UniProtKB-UniRule"/>
</dbReference>
<keyword evidence="6" id="KW-0732">Signal</keyword>
<comment type="caution">
    <text evidence="8">The sequence shown here is derived from an EMBL/GenBank/DDBJ whole genome shotgun (WGS) entry which is preliminary data.</text>
</comment>